<organism evidence="2 3">
    <name type="scientific">Enterococcus larvae</name>
    <dbReference type="NCBI Taxonomy" id="2794352"/>
    <lineage>
        <taxon>Bacteria</taxon>
        <taxon>Bacillati</taxon>
        <taxon>Bacillota</taxon>
        <taxon>Bacilli</taxon>
        <taxon>Lactobacillales</taxon>
        <taxon>Enterococcaceae</taxon>
        <taxon>Enterococcus</taxon>
    </lineage>
</organism>
<name>A0ABS4CDT8_9ENTE</name>
<protein>
    <submittedName>
        <fullName evidence="2">Uncharacterized protein</fullName>
    </submittedName>
</protein>
<sequence>MRTFFKWLCLFLTISMVVLVFPAIVETIPVFFENTAYNVGQFTVYLGIPALLSYLFLIFSEKKKK</sequence>
<gene>
    <name evidence="2" type="ORF">I6N96_00385</name>
</gene>
<evidence type="ECO:0000256" key="1">
    <source>
        <dbReference type="SAM" id="Phobius"/>
    </source>
</evidence>
<keyword evidence="3" id="KW-1185">Reference proteome</keyword>
<evidence type="ECO:0000313" key="3">
    <source>
        <dbReference type="Proteomes" id="UP000673375"/>
    </source>
</evidence>
<proteinExistence type="predicted"/>
<feature type="transmembrane region" description="Helical" evidence="1">
    <location>
        <begin position="37"/>
        <end position="59"/>
    </location>
</feature>
<dbReference type="EMBL" id="JAEDXU010000001">
    <property type="protein sequence ID" value="MBP1044718.1"/>
    <property type="molecule type" value="Genomic_DNA"/>
</dbReference>
<evidence type="ECO:0000313" key="2">
    <source>
        <dbReference type="EMBL" id="MBP1044718.1"/>
    </source>
</evidence>
<comment type="caution">
    <text evidence="2">The sequence shown here is derived from an EMBL/GenBank/DDBJ whole genome shotgun (WGS) entry which is preliminary data.</text>
</comment>
<keyword evidence="1" id="KW-0812">Transmembrane</keyword>
<dbReference type="RefSeq" id="WP_209555523.1">
    <property type="nucleotide sequence ID" value="NZ_JAEDXU010000001.1"/>
</dbReference>
<reference evidence="2 3" key="1">
    <citation type="submission" date="2020-12" db="EMBL/GenBank/DDBJ databases">
        <title>Vagococcus allomyrinae sp. nov. and Enterococcus lavae sp. nov., isolated from the larvae of Allomyrina dichotoma.</title>
        <authorList>
            <person name="Lee S.D."/>
        </authorList>
    </citation>
    <scope>NUCLEOTIDE SEQUENCE [LARGE SCALE GENOMIC DNA]</scope>
    <source>
        <strain evidence="2 3">BWM-S5</strain>
    </source>
</reference>
<dbReference type="Proteomes" id="UP000673375">
    <property type="component" value="Unassembled WGS sequence"/>
</dbReference>
<keyword evidence="1" id="KW-0472">Membrane</keyword>
<keyword evidence="1" id="KW-1133">Transmembrane helix</keyword>
<accession>A0ABS4CDT8</accession>